<dbReference type="PANTHER" id="PTHR11825:SF44">
    <property type="entry name" value="BRANCHED-CHAIN-AMINO-ACID AMINOTRANSFERASE"/>
    <property type="match status" value="1"/>
</dbReference>
<dbReference type="InterPro" id="IPR043132">
    <property type="entry name" value="BCAT-like_C"/>
</dbReference>
<comment type="cofactor">
    <cofactor evidence="1">
        <name>pyridoxal 5'-phosphate</name>
        <dbReference type="ChEBI" id="CHEBI:597326"/>
    </cofactor>
</comment>
<dbReference type="STRING" id="1219011.GCA_001895045_00055"/>
<dbReference type="InterPro" id="IPR001544">
    <property type="entry name" value="Aminotrans_IV"/>
</dbReference>
<sequence>MTGDSIGTAQVRWEVARGWGIAELTTDELDVRAQTSFVHYGQAVFEGLRVYFHDVGEVGAFRLYDHHRRLCASARRMALPEPPWEVFFAAVCLFVDAHRAALTKSGDSLYLRPVLLATTETLGITAPITDAVLVVTGLVNFNHMGTDGDGLTIHVERELRRAWPGGGGTAKCAGNYGLARSGQARAQVVGCDDALWLSPSGTVTELSSMNFFAVRDGQLVVPEADDLVLSGITRDSVITLAEDLGISVVNKELPIEELLADLTEGRVSEMFATGTASGVVPIAALCDGDDAYPAAGSTALAKQLAGLLTEIQAGRAADTYGWITLLPNSALTGTVEFRADYTVYGYAHSPYQYLRPSVLVRLAQQAAADGLIAATGTGLDHGSRSWVVRRNVVRNWRTTPCVTHVTAVRTIVGIGSCWLESLTEFFADGRKLDGTVRAFWVQLDAETQRPLSLPDVLVQRCATTGIPTELMWRSALKRLFKDASLESPPQRTVGLRHADFDALGHVNNAIYFDFIDHLSGEGDEIVMEYELPTDINVTELTVSSTESASGLVFAMSSIGNGRPHVRGLVRRG</sequence>
<dbReference type="Gene3D" id="3.30.470.10">
    <property type="match status" value="1"/>
</dbReference>
<dbReference type="SUPFAM" id="SSF54637">
    <property type="entry name" value="Thioesterase/thiol ester dehydrase-isomerase"/>
    <property type="match status" value="1"/>
</dbReference>
<comment type="similarity">
    <text evidence="2">Belongs to the class-IV pyridoxal-phosphate-dependent aminotransferase family.</text>
</comment>
<dbReference type="InterPro" id="IPR005786">
    <property type="entry name" value="B_amino_transII"/>
</dbReference>
<dbReference type="AlphaFoldDB" id="A0A2X4WNR9"/>
<dbReference type="Pfam" id="PF01063">
    <property type="entry name" value="Aminotran_4"/>
    <property type="match status" value="1"/>
</dbReference>
<name>A0A2X4WNR9_9NOCA</name>
<accession>A0A2X4WNR9</accession>
<dbReference type="InterPro" id="IPR036038">
    <property type="entry name" value="Aminotransferase-like"/>
</dbReference>
<dbReference type="InterPro" id="IPR043131">
    <property type="entry name" value="BCAT-like_N"/>
</dbReference>
<dbReference type="PANTHER" id="PTHR11825">
    <property type="entry name" value="SUBGROUP IIII AMINOTRANSFERASE"/>
    <property type="match status" value="1"/>
</dbReference>
<keyword evidence="3 8" id="KW-0032">Aminotransferase</keyword>
<protein>
    <submittedName>
        <fullName evidence="8">Branched-chain aminotransferase ilve</fullName>
        <ecNumber evidence="8">2.6.1.42</ecNumber>
    </submittedName>
</protein>
<evidence type="ECO:0000256" key="4">
    <source>
        <dbReference type="ARBA" id="ARBA00022605"/>
    </source>
</evidence>
<dbReference type="EMBL" id="LS483468">
    <property type="protein sequence ID" value="SQI28585.1"/>
    <property type="molecule type" value="Genomic_DNA"/>
</dbReference>
<dbReference type="SUPFAM" id="SSF56752">
    <property type="entry name" value="D-aminoacid aminotransferase-like PLP-dependent enzymes"/>
    <property type="match status" value="1"/>
</dbReference>
<dbReference type="InterPro" id="IPR029069">
    <property type="entry name" value="HotDog_dom_sf"/>
</dbReference>
<organism evidence="8 9">
    <name type="scientific">Rhodococcus coprophilus</name>
    <dbReference type="NCBI Taxonomy" id="38310"/>
    <lineage>
        <taxon>Bacteria</taxon>
        <taxon>Bacillati</taxon>
        <taxon>Actinomycetota</taxon>
        <taxon>Actinomycetes</taxon>
        <taxon>Mycobacteriales</taxon>
        <taxon>Nocardiaceae</taxon>
        <taxon>Rhodococcus</taxon>
    </lineage>
</organism>
<dbReference type="Gene3D" id="3.10.129.10">
    <property type="entry name" value="Hotdog Thioesterase"/>
    <property type="match status" value="1"/>
</dbReference>
<evidence type="ECO:0000256" key="7">
    <source>
        <dbReference type="ARBA" id="ARBA00023304"/>
    </source>
</evidence>
<evidence type="ECO:0000313" key="9">
    <source>
        <dbReference type="Proteomes" id="UP000249091"/>
    </source>
</evidence>
<evidence type="ECO:0000256" key="5">
    <source>
        <dbReference type="ARBA" id="ARBA00022679"/>
    </source>
</evidence>
<keyword evidence="5 8" id="KW-0808">Transferase</keyword>
<evidence type="ECO:0000256" key="6">
    <source>
        <dbReference type="ARBA" id="ARBA00022898"/>
    </source>
</evidence>
<keyword evidence="4" id="KW-0028">Amino-acid biosynthesis</keyword>
<dbReference type="RefSeq" id="WP_072698100.1">
    <property type="nucleotide sequence ID" value="NZ_JAFBBL010000001.1"/>
</dbReference>
<gene>
    <name evidence="8" type="primary">ilvE</name>
    <name evidence="8" type="ORF">NCTC10994_00334</name>
</gene>
<evidence type="ECO:0000256" key="2">
    <source>
        <dbReference type="ARBA" id="ARBA00009320"/>
    </source>
</evidence>
<dbReference type="GO" id="GO:0009082">
    <property type="term" value="P:branched-chain amino acid biosynthetic process"/>
    <property type="evidence" value="ECO:0007669"/>
    <property type="project" value="UniProtKB-KW"/>
</dbReference>
<dbReference type="EC" id="2.6.1.42" evidence="8"/>
<keyword evidence="6" id="KW-0663">Pyridoxal phosphate</keyword>
<keyword evidence="7" id="KW-0100">Branched-chain amino acid biosynthesis</keyword>
<dbReference type="GO" id="GO:0008652">
    <property type="term" value="P:amino acid biosynthetic process"/>
    <property type="evidence" value="ECO:0007669"/>
    <property type="project" value="UniProtKB-KW"/>
</dbReference>
<reference evidence="8 9" key="1">
    <citation type="submission" date="2018-06" db="EMBL/GenBank/DDBJ databases">
        <authorList>
            <consortium name="Pathogen Informatics"/>
            <person name="Doyle S."/>
        </authorList>
    </citation>
    <scope>NUCLEOTIDE SEQUENCE [LARGE SCALE GENOMIC DNA]</scope>
    <source>
        <strain evidence="8 9">NCTC10994</strain>
    </source>
</reference>
<keyword evidence="9" id="KW-1185">Reference proteome</keyword>
<dbReference type="Gene3D" id="3.20.10.10">
    <property type="entry name" value="D-amino Acid Aminotransferase, subunit A, domain 2"/>
    <property type="match status" value="1"/>
</dbReference>
<dbReference type="Proteomes" id="UP000249091">
    <property type="component" value="Chromosome 1"/>
</dbReference>
<dbReference type="GO" id="GO:0004084">
    <property type="term" value="F:branched-chain-amino-acid transaminase activity"/>
    <property type="evidence" value="ECO:0007669"/>
    <property type="project" value="UniProtKB-EC"/>
</dbReference>
<evidence type="ECO:0000256" key="1">
    <source>
        <dbReference type="ARBA" id="ARBA00001933"/>
    </source>
</evidence>
<evidence type="ECO:0000256" key="3">
    <source>
        <dbReference type="ARBA" id="ARBA00022576"/>
    </source>
</evidence>
<dbReference type="KEGG" id="rcr:NCTC10994_00334"/>
<evidence type="ECO:0000313" key="8">
    <source>
        <dbReference type="EMBL" id="SQI28585.1"/>
    </source>
</evidence>
<proteinExistence type="inferred from homology"/>